<dbReference type="Gene3D" id="3.40.640.10">
    <property type="entry name" value="Type I PLP-dependent aspartate aminotransferase-like (Major domain)"/>
    <property type="match status" value="1"/>
</dbReference>
<protein>
    <submittedName>
        <fullName evidence="5">Succinyldiaminopimelate transaminase</fullName>
    </submittedName>
</protein>
<dbReference type="InterPro" id="IPR019878">
    <property type="entry name" value="DapC_beta/gammaproteobac"/>
</dbReference>
<dbReference type="GO" id="GO:0009089">
    <property type="term" value="P:lysine biosynthetic process via diaminopimelate"/>
    <property type="evidence" value="ECO:0007669"/>
    <property type="project" value="InterPro"/>
</dbReference>
<reference evidence="5 6" key="1">
    <citation type="journal article" date="2018" name="Aquat. Microb. Ecol.">
        <title>Gammaproteobacterial methanotrophs dominate.</title>
        <authorList>
            <person name="Rissanen A.J."/>
            <person name="Saarenheimo J."/>
            <person name="Tiirola M."/>
            <person name="Peura S."/>
            <person name="Aalto S.L."/>
            <person name="Karvinen A."/>
            <person name="Nykanen H."/>
        </authorList>
    </citation>
    <scope>NUCLEOTIDE SEQUENCE [LARGE SCALE GENOMIC DNA]</scope>
    <source>
        <strain evidence="5">AMbin10</strain>
    </source>
</reference>
<dbReference type="Proteomes" id="UP000249396">
    <property type="component" value="Unassembled WGS sequence"/>
</dbReference>
<evidence type="ECO:0000313" key="5">
    <source>
        <dbReference type="EMBL" id="PZN84187.1"/>
    </source>
</evidence>
<dbReference type="CDD" id="cd00609">
    <property type="entry name" value="AAT_like"/>
    <property type="match status" value="1"/>
</dbReference>
<gene>
    <name evidence="5" type="primary">dapC</name>
    <name evidence="5" type="ORF">DM484_03160</name>
</gene>
<proteinExistence type="predicted"/>
<keyword evidence="3" id="KW-0808">Transferase</keyword>
<feature type="domain" description="Aminotransferase class I/classII large" evidence="4">
    <location>
        <begin position="32"/>
        <end position="385"/>
    </location>
</feature>
<comment type="cofactor">
    <cofactor evidence="1">
        <name>pyridoxal 5'-phosphate</name>
        <dbReference type="ChEBI" id="CHEBI:597326"/>
    </cofactor>
</comment>
<dbReference type="SUPFAM" id="SSF53383">
    <property type="entry name" value="PLP-dependent transferases"/>
    <property type="match status" value="1"/>
</dbReference>
<evidence type="ECO:0000259" key="4">
    <source>
        <dbReference type="Pfam" id="PF00155"/>
    </source>
</evidence>
<dbReference type="InterPro" id="IPR004839">
    <property type="entry name" value="Aminotransferase_I/II_large"/>
</dbReference>
<dbReference type="InterPro" id="IPR015424">
    <property type="entry name" value="PyrdxlP-dep_Trfase"/>
</dbReference>
<evidence type="ECO:0000256" key="2">
    <source>
        <dbReference type="ARBA" id="ARBA00022576"/>
    </source>
</evidence>
<dbReference type="InterPro" id="IPR050881">
    <property type="entry name" value="LL-DAP_aminotransferase"/>
</dbReference>
<dbReference type="AlphaFoldDB" id="A0A2W4TPL7"/>
<evidence type="ECO:0000256" key="3">
    <source>
        <dbReference type="ARBA" id="ARBA00022679"/>
    </source>
</evidence>
<dbReference type="InterPro" id="IPR015422">
    <property type="entry name" value="PyrdxlP-dep_Trfase_small"/>
</dbReference>
<sequence length="405" mass="44146">MNPYLAKLQPYPFEKLASLKQGITPPADKPHIALSIGEPQHPTPALICDALIAHLQGLGSYPATKGIAPLRQAIAEWLCVRFHMSSGSVDAEVNVLPVNGTREALFSFAQCVVDPGPKPLVAMPNPFYQIYEGAAFLAGAEPYFLNTLDENGFLPDFDAVPDEVWARCQLLYICSPGNPTGAVINEARLRHLIELGQRFDFVIASDECYSELYADEANPPPGLLQAAHAMGNTGFKRCVVFHSLSKRSNAPGLRSGFVAGDAAILEKFLLYRTYHGCALSLPVQHASLAAWSDEAHVIANRELYRQKFIAVTAMLGSVLEVEIPPGGFYLWPEVSRLGLDGETFARELFAAQNVTVLPGGYLSREAHGLNPGQRHVRMALVATLDECVDAAERIKQFCGACERFP</sequence>
<dbReference type="Pfam" id="PF00155">
    <property type="entry name" value="Aminotran_1_2"/>
    <property type="match status" value="1"/>
</dbReference>
<evidence type="ECO:0000256" key="1">
    <source>
        <dbReference type="ARBA" id="ARBA00001933"/>
    </source>
</evidence>
<dbReference type="PANTHER" id="PTHR42832:SF3">
    <property type="entry name" value="L-GLUTAMINE--4-(METHYLSULFANYL)-2-OXOBUTANOATE AMINOTRANSFERASE"/>
    <property type="match status" value="1"/>
</dbReference>
<keyword evidence="2" id="KW-0032">Aminotransferase</keyword>
<dbReference type="InterPro" id="IPR015421">
    <property type="entry name" value="PyrdxlP-dep_Trfase_major"/>
</dbReference>
<comment type="caution">
    <text evidence="5">The sequence shown here is derived from an EMBL/GenBank/DDBJ whole genome shotgun (WGS) entry which is preliminary data.</text>
</comment>
<organism evidence="5 6">
    <name type="scientific">Candidatus Methylumidiphilus alinenensis</name>
    <dbReference type="NCBI Taxonomy" id="2202197"/>
    <lineage>
        <taxon>Bacteria</taxon>
        <taxon>Pseudomonadati</taxon>
        <taxon>Pseudomonadota</taxon>
        <taxon>Gammaproteobacteria</taxon>
        <taxon>Methylococcales</taxon>
        <taxon>Candidatus Methylumidiphilus</taxon>
    </lineage>
</organism>
<dbReference type="GO" id="GO:0009016">
    <property type="term" value="F:succinyldiaminopimelate transaminase activity"/>
    <property type="evidence" value="ECO:0007669"/>
    <property type="project" value="InterPro"/>
</dbReference>
<evidence type="ECO:0000313" key="6">
    <source>
        <dbReference type="Proteomes" id="UP000249396"/>
    </source>
</evidence>
<dbReference type="EMBL" id="QJPH01000162">
    <property type="protein sequence ID" value="PZN84187.1"/>
    <property type="molecule type" value="Genomic_DNA"/>
</dbReference>
<dbReference type="NCBIfam" id="TIGR03538">
    <property type="entry name" value="DapC_gpp"/>
    <property type="match status" value="1"/>
</dbReference>
<dbReference type="GO" id="GO:0030170">
    <property type="term" value="F:pyridoxal phosphate binding"/>
    <property type="evidence" value="ECO:0007669"/>
    <property type="project" value="InterPro"/>
</dbReference>
<accession>A0A2W4TPL7</accession>
<name>A0A2W4TPL7_9GAMM</name>
<dbReference type="Gene3D" id="3.90.1150.10">
    <property type="entry name" value="Aspartate Aminotransferase, domain 1"/>
    <property type="match status" value="1"/>
</dbReference>
<dbReference type="PANTHER" id="PTHR42832">
    <property type="entry name" value="AMINO ACID AMINOTRANSFERASE"/>
    <property type="match status" value="1"/>
</dbReference>